<gene>
    <name evidence="2" type="ORF">IDF66_14015</name>
</gene>
<dbReference type="SUPFAM" id="SSF51905">
    <property type="entry name" value="FAD/NAD(P)-binding domain"/>
    <property type="match status" value="1"/>
</dbReference>
<evidence type="ECO:0000259" key="1">
    <source>
        <dbReference type="Pfam" id="PF01593"/>
    </source>
</evidence>
<dbReference type="Gene3D" id="3.50.50.60">
    <property type="entry name" value="FAD/NAD(P)-binding domain"/>
    <property type="match status" value="1"/>
</dbReference>
<dbReference type="EMBL" id="JACWMS010000002">
    <property type="protein sequence ID" value="MBD1320698.1"/>
    <property type="molecule type" value="Genomic_DNA"/>
</dbReference>
<dbReference type="InterPro" id="IPR002937">
    <property type="entry name" value="Amino_oxidase"/>
</dbReference>
<dbReference type="PANTHER" id="PTHR42923">
    <property type="entry name" value="PROTOPORPHYRINOGEN OXIDASE"/>
    <property type="match status" value="1"/>
</dbReference>
<dbReference type="InterPro" id="IPR017830">
    <property type="entry name" value="SQase_HpnE"/>
</dbReference>
<dbReference type="NCBIfam" id="TIGR03467">
    <property type="entry name" value="HpnE"/>
    <property type="match status" value="1"/>
</dbReference>
<accession>A0ABR7WE74</accession>
<dbReference type="RefSeq" id="WP_190267300.1">
    <property type="nucleotide sequence ID" value="NZ_BAABAD010000004.1"/>
</dbReference>
<dbReference type="PRINTS" id="PR00420">
    <property type="entry name" value="RNGMNOXGNASE"/>
</dbReference>
<keyword evidence="3" id="KW-1185">Reference proteome</keyword>
<protein>
    <submittedName>
        <fullName evidence="2">FAD-dependent oxidoreductase</fullName>
    </submittedName>
</protein>
<dbReference type="InterPro" id="IPR050464">
    <property type="entry name" value="Zeta_carotene_desat/Oxidored"/>
</dbReference>
<evidence type="ECO:0000313" key="2">
    <source>
        <dbReference type="EMBL" id="MBD1320698.1"/>
    </source>
</evidence>
<comment type="caution">
    <text evidence="2">The sequence shown here is derived from an EMBL/GenBank/DDBJ whole genome shotgun (WGS) entry which is preliminary data.</text>
</comment>
<dbReference type="Pfam" id="PF01593">
    <property type="entry name" value="Amino_oxidase"/>
    <property type="match status" value="1"/>
</dbReference>
<proteinExistence type="predicted"/>
<name>A0ABR7WE74_9ACTN</name>
<reference evidence="2 3" key="1">
    <citation type="submission" date="2020-09" db="EMBL/GenBank/DDBJ databases">
        <title>Novel species in genus Gordonia.</title>
        <authorList>
            <person name="Zhang G."/>
        </authorList>
    </citation>
    <scope>NUCLEOTIDE SEQUENCE [LARGE SCALE GENOMIC DNA]</scope>
    <source>
        <strain evidence="2 3">ON-33</strain>
    </source>
</reference>
<dbReference type="InterPro" id="IPR036188">
    <property type="entry name" value="FAD/NAD-bd_sf"/>
</dbReference>
<sequence>MTATQHATSRHDPDLENPVIVVGGGLAGLATAVWLARDGVPVTLVEKRGRLGGRTMSFELPGDDQLVDNGPHLFAGFYDALLSYVDTVGTRDELLWDMPPFAIRTGPDRLHGFDGGPSWLPLPLSRALGVFWMARVPIPMLDRPAALLALFRIARAAASPSPDLDHLTVAAWFRTIGAPRSLRKIQLDQLVIGLLNEKPDRVSAFTFVQTLHVGLERALAGNPRSMDAIWPRVSLYDLFVAPAVEYLLDRDATIITGKAAIDVELADDGVTAVQLTDGRVLPASAVVLAIPPWALTTILDRSALGSLEHFSQVRKIEAAPISSVYVWLDRPLGNRRLAENLRDCTIEWVFDVGQMQGRADHCYALAVSASRDVLHTPHDEFIDIALDALRTNYPAFADAEVLRAQVIHQPQATFSAQPGFEELRLPSRTPVEGLFLAGDWTDTGLPSTMEAAADSAQRAVADVFAHVRDRHGP</sequence>
<organism evidence="2 3">
    <name type="scientific">Gordonia hankookensis</name>
    <dbReference type="NCBI Taxonomy" id="589403"/>
    <lineage>
        <taxon>Bacteria</taxon>
        <taxon>Bacillati</taxon>
        <taxon>Actinomycetota</taxon>
        <taxon>Actinomycetes</taxon>
        <taxon>Mycobacteriales</taxon>
        <taxon>Gordoniaceae</taxon>
        <taxon>Gordonia</taxon>
    </lineage>
</organism>
<dbReference type="Proteomes" id="UP000602395">
    <property type="component" value="Unassembled WGS sequence"/>
</dbReference>
<evidence type="ECO:0000313" key="3">
    <source>
        <dbReference type="Proteomes" id="UP000602395"/>
    </source>
</evidence>
<dbReference type="PANTHER" id="PTHR42923:SF46">
    <property type="entry name" value="AMINE OXIDASE"/>
    <property type="match status" value="1"/>
</dbReference>
<feature type="domain" description="Amine oxidase" evidence="1">
    <location>
        <begin position="26"/>
        <end position="463"/>
    </location>
</feature>